<evidence type="ECO:0000313" key="1">
    <source>
        <dbReference type="EMBL" id="RFN59252.1"/>
    </source>
</evidence>
<accession>A0A3E1QAT8</accession>
<keyword evidence="2" id="KW-1185">Reference proteome</keyword>
<dbReference type="AlphaFoldDB" id="A0A3E1QAT8"/>
<proteinExistence type="predicted"/>
<dbReference type="RefSeq" id="WP_117158251.1">
    <property type="nucleotide sequence ID" value="NZ_QVID01000001.1"/>
</dbReference>
<evidence type="ECO:0000313" key="2">
    <source>
        <dbReference type="Proteomes" id="UP000261082"/>
    </source>
</evidence>
<reference evidence="1 2" key="1">
    <citation type="journal article" date="2007" name="Int. J. Syst. Evol. Microbiol.">
        <title>Marixanthomonas ophiurae gen. nov., sp. nov., a marine bacterium of the family Flavobacteriaceae isolated from a deep-sea brittle star.</title>
        <authorList>
            <person name="Romanenko L.A."/>
            <person name="Uchino M."/>
            <person name="Frolova G.M."/>
            <person name="Mikhailov V.V."/>
        </authorList>
    </citation>
    <scope>NUCLEOTIDE SEQUENCE [LARGE SCALE GENOMIC DNA]</scope>
    <source>
        <strain evidence="1 2">KMM 3046</strain>
    </source>
</reference>
<dbReference type="OrthoDB" id="1447688at2"/>
<dbReference type="Proteomes" id="UP000261082">
    <property type="component" value="Unassembled WGS sequence"/>
</dbReference>
<comment type="caution">
    <text evidence="1">The sequence shown here is derived from an EMBL/GenBank/DDBJ whole genome shotgun (WGS) entry which is preliminary data.</text>
</comment>
<dbReference type="EMBL" id="QVID01000001">
    <property type="protein sequence ID" value="RFN59252.1"/>
    <property type="molecule type" value="Genomic_DNA"/>
</dbReference>
<gene>
    <name evidence="1" type="ORF">DZ858_04050</name>
</gene>
<name>A0A3E1QAT8_9FLAO</name>
<protein>
    <submittedName>
        <fullName evidence="1">Uncharacterized protein</fullName>
    </submittedName>
</protein>
<sequence length="93" mass="11072">MSNDENKYYILKVKYSVQEISGKKKNGKKSIHKRKKRYLVKNLDTLDSKFQDIEHALTEVDDSTSKNIFTLFKNYMVRFGSNCNSTYHRMLRI</sequence>
<organism evidence="1 2">
    <name type="scientific">Marixanthomonas ophiurae</name>
    <dbReference type="NCBI Taxonomy" id="387659"/>
    <lineage>
        <taxon>Bacteria</taxon>
        <taxon>Pseudomonadati</taxon>
        <taxon>Bacteroidota</taxon>
        <taxon>Flavobacteriia</taxon>
        <taxon>Flavobacteriales</taxon>
        <taxon>Flavobacteriaceae</taxon>
        <taxon>Marixanthomonas</taxon>
    </lineage>
</organism>